<comment type="caution">
    <text evidence="1">The sequence shown here is derived from an EMBL/GenBank/DDBJ whole genome shotgun (WGS) entry which is preliminary data.</text>
</comment>
<dbReference type="AlphaFoldDB" id="A0AAV9KME6"/>
<accession>A0AAV9KME6</accession>
<dbReference type="Gene3D" id="3.60.10.10">
    <property type="entry name" value="Endonuclease/exonuclease/phosphatase"/>
    <property type="match status" value="1"/>
</dbReference>
<sequence>MVKNHKPTMLVLLETRMSEHKILTEVFNFDSQFQSAAAGLFGGMVIIWKNDVLNVGDISITPQSIHVSIQINSDPNPWFFTAIYASTDFYSRIRLWEKFCVFPPRLLDISLLGATLMKSLGIMKVWGGGGFINNTISNLFRKCLDQCRLLDLGFKGGKFTWTNKRYKNRQSLILERLDRCLANNSWTLRYPKPMSPICPGQNLIIAPFKSISGHPNHQIIRSFLEWISCGVGTHHLEV</sequence>
<dbReference type="InterPro" id="IPR036691">
    <property type="entry name" value="Endo/exonu/phosph_ase_sf"/>
</dbReference>
<organism evidence="1 2">
    <name type="scientific">Solanum pinnatisectum</name>
    <name type="common">tansyleaf nightshade</name>
    <dbReference type="NCBI Taxonomy" id="50273"/>
    <lineage>
        <taxon>Eukaryota</taxon>
        <taxon>Viridiplantae</taxon>
        <taxon>Streptophyta</taxon>
        <taxon>Embryophyta</taxon>
        <taxon>Tracheophyta</taxon>
        <taxon>Spermatophyta</taxon>
        <taxon>Magnoliopsida</taxon>
        <taxon>eudicotyledons</taxon>
        <taxon>Gunneridae</taxon>
        <taxon>Pentapetalae</taxon>
        <taxon>asterids</taxon>
        <taxon>lamiids</taxon>
        <taxon>Solanales</taxon>
        <taxon>Solanaceae</taxon>
        <taxon>Solanoideae</taxon>
        <taxon>Solaneae</taxon>
        <taxon>Solanum</taxon>
    </lineage>
</organism>
<gene>
    <name evidence="1" type="ORF">R3W88_019671</name>
</gene>
<keyword evidence="2" id="KW-1185">Reference proteome</keyword>
<name>A0AAV9KME6_9SOLN</name>
<evidence type="ECO:0000313" key="2">
    <source>
        <dbReference type="Proteomes" id="UP001311915"/>
    </source>
</evidence>
<dbReference type="PANTHER" id="PTHR35218:SF8">
    <property type="entry name" value="ENDONUCLEASE_EXONUCLEASE_PHOSPHATASE"/>
    <property type="match status" value="1"/>
</dbReference>
<reference evidence="1 2" key="1">
    <citation type="submission" date="2023-10" db="EMBL/GenBank/DDBJ databases">
        <title>Genome-Wide Identification Analysis in wild type Solanum Pinnatisectum Reveals Some Genes Defensing Phytophthora Infestans.</title>
        <authorList>
            <person name="Sun C."/>
        </authorList>
    </citation>
    <scope>NUCLEOTIDE SEQUENCE [LARGE SCALE GENOMIC DNA]</scope>
    <source>
        <strain evidence="1">LQN</strain>
        <tissue evidence="1">Leaf</tissue>
    </source>
</reference>
<protein>
    <submittedName>
        <fullName evidence="1">Uncharacterized protein</fullName>
    </submittedName>
</protein>
<dbReference type="Proteomes" id="UP001311915">
    <property type="component" value="Unassembled WGS sequence"/>
</dbReference>
<evidence type="ECO:0000313" key="1">
    <source>
        <dbReference type="EMBL" id="KAK4713764.1"/>
    </source>
</evidence>
<dbReference type="SUPFAM" id="SSF56219">
    <property type="entry name" value="DNase I-like"/>
    <property type="match status" value="1"/>
</dbReference>
<proteinExistence type="predicted"/>
<dbReference type="PANTHER" id="PTHR35218">
    <property type="entry name" value="RNASE H DOMAIN-CONTAINING PROTEIN"/>
    <property type="match status" value="1"/>
</dbReference>
<dbReference type="EMBL" id="JAWPEI010000010">
    <property type="protein sequence ID" value="KAK4713764.1"/>
    <property type="molecule type" value="Genomic_DNA"/>
</dbReference>